<gene>
    <name evidence="1" type="ORF">LARSCL_LOCUS19387</name>
</gene>
<reference evidence="1 2" key="1">
    <citation type="submission" date="2024-04" db="EMBL/GenBank/DDBJ databases">
        <authorList>
            <person name="Rising A."/>
            <person name="Reimegard J."/>
            <person name="Sonavane S."/>
            <person name="Akerstrom W."/>
            <person name="Nylinder S."/>
            <person name="Hedman E."/>
            <person name="Kallberg Y."/>
        </authorList>
    </citation>
    <scope>NUCLEOTIDE SEQUENCE [LARGE SCALE GENOMIC DNA]</scope>
</reference>
<organism evidence="1 2">
    <name type="scientific">Larinioides sclopetarius</name>
    <dbReference type="NCBI Taxonomy" id="280406"/>
    <lineage>
        <taxon>Eukaryota</taxon>
        <taxon>Metazoa</taxon>
        <taxon>Ecdysozoa</taxon>
        <taxon>Arthropoda</taxon>
        <taxon>Chelicerata</taxon>
        <taxon>Arachnida</taxon>
        <taxon>Araneae</taxon>
        <taxon>Araneomorphae</taxon>
        <taxon>Entelegynae</taxon>
        <taxon>Araneoidea</taxon>
        <taxon>Araneidae</taxon>
        <taxon>Larinioides</taxon>
    </lineage>
</organism>
<dbReference type="EMBL" id="CAXIEN010000376">
    <property type="protein sequence ID" value="CAL1295643.1"/>
    <property type="molecule type" value="Genomic_DNA"/>
</dbReference>
<name>A0AAV2BHD6_9ARAC</name>
<comment type="caution">
    <text evidence="1">The sequence shown here is derived from an EMBL/GenBank/DDBJ whole genome shotgun (WGS) entry which is preliminary data.</text>
</comment>
<proteinExistence type="predicted"/>
<keyword evidence="2" id="KW-1185">Reference proteome</keyword>
<evidence type="ECO:0000313" key="1">
    <source>
        <dbReference type="EMBL" id="CAL1295643.1"/>
    </source>
</evidence>
<accession>A0AAV2BHD6</accession>
<dbReference type="AlphaFoldDB" id="A0AAV2BHD6"/>
<evidence type="ECO:0000313" key="2">
    <source>
        <dbReference type="Proteomes" id="UP001497382"/>
    </source>
</evidence>
<protein>
    <submittedName>
        <fullName evidence="1">Uncharacterized protein</fullName>
    </submittedName>
</protein>
<sequence length="80" mass="9281">MQLLDTNVIACKQIYNDVYRPPDHKSNLENSICELARKGPCTPKISQIVLLKNRLFEKMKINDSSKKYSKEEVIQDITLK</sequence>
<dbReference type="Proteomes" id="UP001497382">
    <property type="component" value="Unassembled WGS sequence"/>
</dbReference>